<comment type="caution">
    <text evidence="1">The sequence shown here is derived from an EMBL/GenBank/DDBJ whole genome shotgun (WGS) entry which is preliminary data.</text>
</comment>
<protein>
    <submittedName>
        <fullName evidence="1">Uncharacterized protein</fullName>
    </submittedName>
</protein>
<evidence type="ECO:0000313" key="1">
    <source>
        <dbReference type="EMBL" id="GKI17447.1"/>
    </source>
</evidence>
<sequence>MLADECAETAKIDMLPGNYGTTDLFHKFLDNNRNGCGLDARFLGELLYDICFGHFCKFLSDKDKQTSELKKAHRQSDDYTNRFIVLPQNGAS</sequence>
<proteinExistence type="predicted"/>
<name>A0AA37KK89_9BACT</name>
<dbReference type="Proteomes" id="UP001055105">
    <property type="component" value="Unassembled WGS sequence"/>
</dbReference>
<organism evidence="1 2">
    <name type="scientific">Alistipes finegoldii</name>
    <dbReference type="NCBI Taxonomy" id="214856"/>
    <lineage>
        <taxon>Bacteria</taxon>
        <taxon>Pseudomonadati</taxon>
        <taxon>Bacteroidota</taxon>
        <taxon>Bacteroidia</taxon>
        <taxon>Bacteroidales</taxon>
        <taxon>Rikenellaceae</taxon>
        <taxon>Alistipes</taxon>
    </lineage>
</organism>
<evidence type="ECO:0000313" key="2">
    <source>
        <dbReference type="Proteomes" id="UP001055105"/>
    </source>
</evidence>
<dbReference type="EMBL" id="BQOL01000001">
    <property type="protein sequence ID" value="GKI17447.1"/>
    <property type="molecule type" value="Genomic_DNA"/>
</dbReference>
<dbReference type="AlphaFoldDB" id="A0AA37KK89"/>
<gene>
    <name evidence="1" type="ORF">CE91St16_03550</name>
</gene>
<reference evidence="1" key="1">
    <citation type="submission" date="2022-01" db="EMBL/GenBank/DDBJ databases">
        <title>Novel bile acid biosynthetic pathways are enriched in the microbiome of centenarians.</title>
        <authorList>
            <person name="Sato Y."/>
            <person name="Atarashi K."/>
            <person name="Plichta R.D."/>
            <person name="Arai Y."/>
            <person name="Sasajima S."/>
            <person name="Kearney M.S."/>
            <person name="Suda W."/>
            <person name="Takeshita K."/>
            <person name="Sasaki T."/>
            <person name="Okamoto S."/>
            <person name="Skelly N.A."/>
            <person name="Okamura Y."/>
            <person name="Vlamakis H."/>
            <person name="Li Y."/>
            <person name="Tanoue T."/>
            <person name="Takei H."/>
            <person name="Nittono H."/>
            <person name="Narushima S."/>
            <person name="Irie J."/>
            <person name="Itoh H."/>
            <person name="Moriya K."/>
            <person name="Sugiura Y."/>
            <person name="Suematsu M."/>
            <person name="Moritoki N."/>
            <person name="Shibata S."/>
            <person name="Littman R.D."/>
            <person name="Fischbach A.M."/>
            <person name="Uwamino Y."/>
            <person name="Inoue T."/>
            <person name="Honda A."/>
            <person name="Hattori M."/>
            <person name="Murai T."/>
            <person name="Xavier J.R."/>
            <person name="Hirose N."/>
            <person name="Honda K."/>
        </authorList>
    </citation>
    <scope>NUCLEOTIDE SEQUENCE</scope>
    <source>
        <strain evidence="1">CE91-St16</strain>
    </source>
</reference>
<accession>A0AA37KK89</accession>